<accession>A0A8T9ZYY7</accession>
<dbReference type="Pfam" id="PF01370">
    <property type="entry name" value="Epimerase"/>
    <property type="match status" value="1"/>
</dbReference>
<name>A0A8T9ZYY7_9EURY</name>
<sequence>MTTTTPHIAVTGAAGYTGSCVVKRLQEVHPDWQITALDNFHSGMIRQIDAVDVQHVDIRHRSELADALDGADVVLHLAALSGVEDCDENPDLAYEVNVQGTNNVAWWCHTTGGALVFPFSMAVVGDPTTFPITTDAPRTPLNWYGRSKILGERAIETFADGSFPAHLLMISNVYGAHEIDDTTVSKPVVLNFFVNRALAGEPLTVYEPGTQVRNYVHVLDIAQLYVLCAERLLTQLNDSETGVKRYAIGSEETPSVMEIAQSVKQIAREERNLDPDIELVENPRSGETLTDTFTVDTTNVREQLGWQAERTVEDAIRTALRE</sequence>
<keyword evidence="3" id="KW-1185">Reference proteome</keyword>
<dbReference type="PANTHER" id="PTHR43245">
    <property type="entry name" value="BIFUNCTIONAL POLYMYXIN RESISTANCE PROTEIN ARNA"/>
    <property type="match status" value="1"/>
</dbReference>
<dbReference type="InterPro" id="IPR001509">
    <property type="entry name" value="Epimerase_deHydtase"/>
</dbReference>
<evidence type="ECO:0000313" key="3">
    <source>
        <dbReference type="Proteomes" id="UP000831768"/>
    </source>
</evidence>
<dbReference type="AlphaFoldDB" id="A0A8T9ZYY7"/>
<proteinExistence type="predicted"/>
<evidence type="ECO:0000259" key="1">
    <source>
        <dbReference type="Pfam" id="PF01370"/>
    </source>
</evidence>
<dbReference type="RefSeq" id="WP_247992336.1">
    <property type="nucleotide sequence ID" value="NZ_CP096019.1"/>
</dbReference>
<dbReference type="GeneID" id="71927691"/>
<evidence type="ECO:0000313" key="2">
    <source>
        <dbReference type="EMBL" id="UPM41656.1"/>
    </source>
</evidence>
<feature type="domain" description="NAD-dependent epimerase/dehydratase" evidence="1">
    <location>
        <begin position="8"/>
        <end position="231"/>
    </location>
</feature>
<gene>
    <name evidence="2" type="ORF">MW046_06550</name>
</gene>
<organism evidence="2 3">
    <name type="scientific">Halocatena salina</name>
    <dbReference type="NCBI Taxonomy" id="2934340"/>
    <lineage>
        <taxon>Archaea</taxon>
        <taxon>Methanobacteriati</taxon>
        <taxon>Methanobacteriota</taxon>
        <taxon>Stenosarchaea group</taxon>
        <taxon>Halobacteria</taxon>
        <taxon>Halobacteriales</taxon>
        <taxon>Natronomonadaceae</taxon>
        <taxon>Halocatena</taxon>
    </lineage>
</organism>
<dbReference type="Gene3D" id="3.40.50.720">
    <property type="entry name" value="NAD(P)-binding Rossmann-like Domain"/>
    <property type="match status" value="1"/>
</dbReference>
<dbReference type="Proteomes" id="UP000831768">
    <property type="component" value="Chromosome"/>
</dbReference>
<dbReference type="PANTHER" id="PTHR43245:SF23">
    <property type="entry name" value="NAD(P)-BINDING DOMAIN-CONTAINING PROTEIN"/>
    <property type="match status" value="1"/>
</dbReference>
<dbReference type="KEGG" id="haad:MW046_06550"/>
<reference evidence="2" key="1">
    <citation type="submission" date="2022-04" db="EMBL/GenBank/DDBJ databases">
        <title>Halocatena sp. nov., isolated from a salt lake.</title>
        <authorList>
            <person name="Cui H.-L."/>
        </authorList>
    </citation>
    <scope>NUCLEOTIDE SEQUENCE</scope>
    <source>
        <strain evidence="2">AD-1</strain>
    </source>
</reference>
<dbReference type="InterPro" id="IPR036291">
    <property type="entry name" value="NAD(P)-bd_dom_sf"/>
</dbReference>
<dbReference type="SUPFAM" id="SSF51735">
    <property type="entry name" value="NAD(P)-binding Rossmann-fold domains"/>
    <property type="match status" value="1"/>
</dbReference>
<dbReference type="InterPro" id="IPR050177">
    <property type="entry name" value="Lipid_A_modif_metabolic_enz"/>
</dbReference>
<dbReference type="EMBL" id="CP096019">
    <property type="protein sequence ID" value="UPM41656.1"/>
    <property type="molecule type" value="Genomic_DNA"/>
</dbReference>
<protein>
    <submittedName>
        <fullName evidence="2">NAD(P)-dependent oxidoreductase</fullName>
    </submittedName>
</protein>